<reference evidence="1 2" key="2">
    <citation type="submission" date="2009-02" db="EMBL/GenBank/DDBJ databases">
        <title>Draft genome sequence of Blautia hydrogenotrophica DSM 10507 (Ruminococcus hydrogenotrophicus DSM 10507).</title>
        <authorList>
            <person name="Sudarsanam P."/>
            <person name="Ley R."/>
            <person name="Guruge J."/>
            <person name="Turnbaugh P.J."/>
            <person name="Mahowald M."/>
            <person name="Liep D."/>
            <person name="Gordon J."/>
        </authorList>
    </citation>
    <scope>NUCLEOTIDE SEQUENCE [LARGE SCALE GENOMIC DNA]</scope>
    <source>
        <strain evidence="2">DSM 10507 / JCM 14656 / S5a33</strain>
    </source>
</reference>
<evidence type="ECO:0000313" key="1">
    <source>
        <dbReference type="EMBL" id="EEG48230.1"/>
    </source>
</evidence>
<dbReference type="InterPro" id="IPR024410">
    <property type="entry name" value="Phage_TAC_12"/>
</dbReference>
<keyword evidence="2" id="KW-1185">Reference proteome</keyword>
<proteinExistence type="predicted"/>
<comment type="caution">
    <text evidence="1">The sequence shown here is derived from an EMBL/GenBank/DDBJ whole genome shotgun (WGS) entry which is preliminary data.</text>
</comment>
<dbReference type="AlphaFoldDB" id="C0CPR0"/>
<dbReference type="GeneID" id="86822569"/>
<evidence type="ECO:0008006" key="3">
    <source>
        <dbReference type="Google" id="ProtNLM"/>
    </source>
</evidence>
<accession>C0CPR0</accession>
<dbReference type="RefSeq" id="WP_005950575.1">
    <property type="nucleotide sequence ID" value="NZ_CP136423.1"/>
</dbReference>
<gene>
    <name evidence="1" type="ORF">RUMHYD_02861</name>
</gene>
<evidence type="ECO:0000313" key="2">
    <source>
        <dbReference type="Proteomes" id="UP000003100"/>
    </source>
</evidence>
<dbReference type="PATRIC" id="fig|476272.21.peg.995"/>
<name>C0CPR0_BLAHS</name>
<dbReference type="HOGENOM" id="CLU_144209_0_1_9"/>
<dbReference type="Proteomes" id="UP000003100">
    <property type="component" value="Unassembled WGS sequence"/>
</dbReference>
<protein>
    <recommendedName>
        <fullName evidence="3">Phage protein</fullName>
    </recommendedName>
</protein>
<dbReference type="eggNOG" id="ENOG5030RK4">
    <property type="taxonomic scope" value="Bacteria"/>
</dbReference>
<organism evidence="1 2">
    <name type="scientific">Blautia hydrogenotrophica (strain DSM 10507 / JCM 14656 / S5a33)</name>
    <name type="common">Ruminococcus hydrogenotrophicus</name>
    <dbReference type="NCBI Taxonomy" id="476272"/>
    <lineage>
        <taxon>Bacteria</taxon>
        <taxon>Bacillati</taxon>
        <taxon>Bacillota</taxon>
        <taxon>Clostridia</taxon>
        <taxon>Lachnospirales</taxon>
        <taxon>Lachnospiraceae</taxon>
        <taxon>Blautia</taxon>
    </lineage>
</organism>
<dbReference type="EMBL" id="ACBZ01000158">
    <property type="protein sequence ID" value="EEG48230.1"/>
    <property type="molecule type" value="Genomic_DNA"/>
</dbReference>
<sequence length="124" mass="14166">MLELTINNQVYAFRFGIGFLREINKQINVPVEGLPGVKKDVGFNYKFAGILNGDVEALIDVLDLANKGMEPRVTRKILDSYIEDEDTDIDAVFEEVLDFLKKANCTKNTVRKILEEIEKEEKKN</sequence>
<dbReference type="Pfam" id="PF12363">
    <property type="entry name" value="Phage_TAC_12"/>
    <property type="match status" value="1"/>
</dbReference>
<reference evidence="1 2" key="1">
    <citation type="submission" date="2009-01" db="EMBL/GenBank/DDBJ databases">
        <authorList>
            <person name="Fulton L."/>
            <person name="Clifton S."/>
            <person name="Fulton B."/>
            <person name="Xu J."/>
            <person name="Minx P."/>
            <person name="Pepin K.H."/>
            <person name="Johnson M."/>
            <person name="Bhonagiri V."/>
            <person name="Nash W.E."/>
            <person name="Mardis E.R."/>
            <person name="Wilson R.K."/>
        </authorList>
    </citation>
    <scope>NUCLEOTIDE SEQUENCE [LARGE SCALE GENOMIC DNA]</scope>
    <source>
        <strain evidence="2">DSM 10507 / JCM 14656 / S5a33</strain>
    </source>
</reference>